<dbReference type="RefSeq" id="XP_059319326.1">
    <property type="nucleotide sequence ID" value="XM_059464068.1"/>
</dbReference>
<name>A0A1B8G9L8_9PEZI</name>
<gene>
    <name evidence="2" type="ORF">VE01_09462</name>
</gene>
<sequence>MPVSKTPITPKKSTELRSKIEATKPDQKGLNVIFAEVKAQLGLSGFATSERTEEDTREVRLTTAKCVVFLIKGAFEVGGDRVDGDGLGHSVENEDSLQLLQNTTVVIINTN</sequence>
<feature type="region of interest" description="Disordered" evidence="1">
    <location>
        <begin position="1"/>
        <end position="21"/>
    </location>
</feature>
<reference evidence="2 3" key="1">
    <citation type="submission" date="2016-03" db="EMBL/GenBank/DDBJ databases">
        <title>Comparative genomics of Pseudogymnoascus destructans, the fungus causing white-nose syndrome of bats.</title>
        <authorList>
            <person name="Palmer J.M."/>
            <person name="Drees K.P."/>
            <person name="Foster J.T."/>
            <person name="Lindner D.L."/>
        </authorList>
    </citation>
    <scope>NUCLEOTIDE SEQUENCE [LARGE SCALE GENOMIC DNA]</scope>
    <source>
        <strain evidence="2 3">UAMH 10579</strain>
    </source>
</reference>
<dbReference type="AlphaFoldDB" id="A0A1B8G9L8"/>
<accession>A0A1B8G9L8</accession>
<organism evidence="2 3">
    <name type="scientific">Pseudogymnoascus verrucosus</name>
    <dbReference type="NCBI Taxonomy" id="342668"/>
    <lineage>
        <taxon>Eukaryota</taxon>
        <taxon>Fungi</taxon>
        <taxon>Dikarya</taxon>
        <taxon>Ascomycota</taxon>
        <taxon>Pezizomycotina</taxon>
        <taxon>Leotiomycetes</taxon>
        <taxon>Thelebolales</taxon>
        <taxon>Thelebolaceae</taxon>
        <taxon>Pseudogymnoascus</taxon>
    </lineage>
</organism>
<evidence type="ECO:0000313" key="2">
    <source>
        <dbReference type="EMBL" id="OBT92534.2"/>
    </source>
</evidence>
<dbReference type="EMBL" id="KV460266">
    <property type="protein sequence ID" value="OBT92534.2"/>
    <property type="molecule type" value="Genomic_DNA"/>
</dbReference>
<reference evidence="3" key="2">
    <citation type="journal article" date="2018" name="Nat. Commun.">
        <title>Extreme sensitivity to ultraviolet light in the fungal pathogen causing white-nose syndrome of bats.</title>
        <authorList>
            <person name="Palmer J.M."/>
            <person name="Drees K.P."/>
            <person name="Foster J.T."/>
            <person name="Lindner D.L."/>
        </authorList>
    </citation>
    <scope>NUCLEOTIDE SEQUENCE [LARGE SCALE GENOMIC DNA]</scope>
    <source>
        <strain evidence="3">UAMH 10579</strain>
    </source>
</reference>
<keyword evidence="3" id="KW-1185">Reference proteome</keyword>
<proteinExistence type="predicted"/>
<dbReference type="GeneID" id="28842848"/>
<evidence type="ECO:0000256" key="1">
    <source>
        <dbReference type="SAM" id="MobiDB-lite"/>
    </source>
</evidence>
<protein>
    <submittedName>
        <fullName evidence="2">Uncharacterized protein</fullName>
    </submittedName>
</protein>
<dbReference type="Proteomes" id="UP000091956">
    <property type="component" value="Unassembled WGS sequence"/>
</dbReference>
<feature type="compositionally biased region" description="Basic and acidic residues" evidence="1">
    <location>
        <begin position="12"/>
        <end position="21"/>
    </location>
</feature>
<evidence type="ECO:0000313" key="3">
    <source>
        <dbReference type="Proteomes" id="UP000091956"/>
    </source>
</evidence>